<dbReference type="PANTHER" id="PTHR38593:SF1">
    <property type="entry name" value="BLR2558 PROTEIN"/>
    <property type="match status" value="1"/>
</dbReference>
<evidence type="ECO:0000256" key="1">
    <source>
        <dbReference type="SAM" id="MobiDB-lite"/>
    </source>
</evidence>
<organism evidence="3 4">
    <name type="scientific">Nostoc flagelliforme CCNUN1</name>
    <dbReference type="NCBI Taxonomy" id="2038116"/>
    <lineage>
        <taxon>Bacteria</taxon>
        <taxon>Bacillati</taxon>
        <taxon>Cyanobacteriota</taxon>
        <taxon>Cyanophyceae</taxon>
        <taxon>Nostocales</taxon>
        <taxon>Nostocaceae</taxon>
        <taxon>Nostoc</taxon>
    </lineage>
</organism>
<dbReference type="OrthoDB" id="9101320at2"/>
<reference evidence="3 4" key="1">
    <citation type="submission" date="2017-11" db="EMBL/GenBank/DDBJ databases">
        <title>Complete genome of a free-living desiccation-tolerant cyanobacterium and its photosynthetic adaptation to extreme terrestrial habitat.</title>
        <authorList>
            <person name="Shang J."/>
        </authorList>
    </citation>
    <scope>NUCLEOTIDE SEQUENCE [LARGE SCALE GENOMIC DNA]</scope>
    <source>
        <strain evidence="3 4">CCNUN1</strain>
    </source>
</reference>
<keyword evidence="4" id="KW-1185">Reference proteome</keyword>
<feature type="compositionally biased region" description="Polar residues" evidence="1">
    <location>
        <begin position="201"/>
        <end position="212"/>
    </location>
</feature>
<dbReference type="RefSeq" id="WP_100901868.1">
    <property type="nucleotide sequence ID" value="NZ_CAWNNC010000001.1"/>
</dbReference>
<gene>
    <name evidence="3" type="ORF">COO91_07515</name>
</gene>
<dbReference type="Proteomes" id="UP000232003">
    <property type="component" value="Chromosome"/>
</dbReference>
<dbReference type="EMBL" id="CP024785">
    <property type="protein sequence ID" value="AUB41467.1"/>
    <property type="molecule type" value="Genomic_DNA"/>
</dbReference>
<dbReference type="InterPro" id="IPR012347">
    <property type="entry name" value="Ferritin-like"/>
</dbReference>
<dbReference type="KEGG" id="nfl:COO91_07515"/>
<evidence type="ECO:0000313" key="4">
    <source>
        <dbReference type="Proteomes" id="UP000232003"/>
    </source>
</evidence>
<feature type="compositionally biased region" description="Polar residues" evidence="1">
    <location>
        <begin position="241"/>
        <end position="250"/>
    </location>
</feature>
<name>A0A2K8T196_9NOSO</name>
<dbReference type="AlphaFoldDB" id="A0A2K8T196"/>
<evidence type="ECO:0000313" key="3">
    <source>
        <dbReference type="EMBL" id="AUB41467.1"/>
    </source>
</evidence>
<dbReference type="PANTHER" id="PTHR38593">
    <property type="entry name" value="BLR2558 PROTEIN"/>
    <property type="match status" value="1"/>
</dbReference>
<accession>A0A2K8T196</accession>
<feature type="domain" description="DUF4142" evidence="2">
    <location>
        <begin position="52"/>
        <end position="186"/>
    </location>
</feature>
<evidence type="ECO:0000259" key="2">
    <source>
        <dbReference type="Pfam" id="PF13628"/>
    </source>
</evidence>
<proteinExistence type="predicted"/>
<sequence length="250" mass="27115">MIKRTLVTIALLAVGFFVSLGYSALLPNSEFVNAQTNRRTTPTQNTQVNEVDRQFFIDAGQAGLGNIALGQLALQRSTNPQVKQFATAEIQEQTQVKNDLTRIGSRLGVTPPTTPAPKFQASLARLSQLEGDRFEQAYMDEGGVNAHLENAALFQRQAALGQNPDLVAVANRGLPTIRRHFSTASAITKYQFGQVARRYNNLPNNSGTSAPQGNIRRTEGGDSLPENNPSPTGGGTRLPLENTTPTRTNR</sequence>
<dbReference type="Gene3D" id="1.20.1260.10">
    <property type="match status" value="1"/>
</dbReference>
<dbReference type="Pfam" id="PF13628">
    <property type="entry name" value="DUF4142"/>
    <property type="match status" value="1"/>
</dbReference>
<protein>
    <submittedName>
        <fullName evidence="3">Putative membrane protein</fullName>
    </submittedName>
</protein>
<dbReference type="InterPro" id="IPR025419">
    <property type="entry name" value="DUF4142"/>
</dbReference>
<feature type="region of interest" description="Disordered" evidence="1">
    <location>
        <begin position="201"/>
        <end position="250"/>
    </location>
</feature>